<evidence type="ECO:0000256" key="1">
    <source>
        <dbReference type="SAM" id="MobiDB-lite"/>
    </source>
</evidence>
<dbReference type="AlphaFoldDB" id="A0A0C2WWC2"/>
<dbReference type="OrthoDB" id="2996712at2759"/>
<protein>
    <submittedName>
        <fullName evidence="2">Uncharacterized protein</fullName>
    </submittedName>
</protein>
<evidence type="ECO:0000313" key="3">
    <source>
        <dbReference type="Proteomes" id="UP000054549"/>
    </source>
</evidence>
<dbReference type="Proteomes" id="UP000054549">
    <property type="component" value="Unassembled WGS sequence"/>
</dbReference>
<proteinExistence type="predicted"/>
<feature type="region of interest" description="Disordered" evidence="1">
    <location>
        <begin position="1"/>
        <end position="28"/>
    </location>
</feature>
<name>A0A0C2WWC2_AMAMK</name>
<accession>A0A0C2WWC2</accession>
<dbReference type="EMBL" id="KN818238">
    <property type="protein sequence ID" value="KIL66092.1"/>
    <property type="molecule type" value="Genomic_DNA"/>
</dbReference>
<gene>
    <name evidence="2" type="ORF">M378DRAFT_430054</name>
</gene>
<keyword evidence="3" id="KW-1185">Reference proteome</keyword>
<reference evidence="2 3" key="1">
    <citation type="submission" date="2014-04" db="EMBL/GenBank/DDBJ databases">
        <title>Evolutionary Origins and Diversification of the Mycorrhizal Mutualists.</title>
        <authorList>
            <consortium name="DOE Joint Genome Institute"/>
            <consortium name="Mycorrhizal Genomics Consortium"/>
            <person name="Kohler A."/>
            <person name="Kuo A."/>
            <person name="Nagy L.G."/>
            <person name="Floudas D."/>
            <person name="Copeland A."/>
            <person name="Barry K.W."/>
            <person name="Cichocki N."/>
            <person name="Veneault-Fourrey C."/>
            <person name="LaButti K."/>
            <person name="Lindquist E.A."/>
            <person name="Lipzen A."/>
            <person name="Lundell T."/>
            <person name="Morin E."/>
            <person name="Murat C."/>
            <person name="Riley R."/>
            <person name="Ohm R."/>
            <person name="Sun H."/>
            <person name="Tunlid A."/>
            <person name="Henrissat B."/>
            <person name="Grigoriev I.V."/>
            <person name="Hibbett D.S."/>
            <person name="Martin F."/>
        </authorList>
    </citation>
    <scope>NUCLEOTIDE SEQUENCE [LARGE SCALE GENOMIC DNA]</scope>
    <source>
        <strain evidence="2 3">Koide BX008</strain>
    </source>
</reference>
<evidence type="ECO:0000313" key="2">
    <source>
        <dbReference type="EMBL" id="KIL66092.1"/>
    </source>
</evidence>
<dbReference type="InParanoid" id="A0A0C2WWC2"/>
<dbReference type="HOGENOM" id="CLU_043686_0_0_1"/>
<organism evidence="2 3">
    <name type="scientific">Amanita muscaria (strain Koide BX008)</name>
    <dbReference type="NCBI Taxonomy" id="946122"/>
    <lineage>
        <taxon>Eukaryota</taxon>
        <taxon>Fungi</taxon>
        <taxon>Dikarya</taxon>
        <taxon>Basidiomycota</taxon>
        <taxon>Agaricomycotina</taxon>
        <taxon>Agaricomycetes</taxon>
        <taxon>Agaricomycetidae</taxon>
        <taxon>Agaricales</taxon>
        <taxon>Pluteineae</taxon>
        <taxon>Amanitaceae</taxon>
        <taxon>Amanita</taxon>
    </lineage>
</organism>
<dbReference type="STRING" id="946122.A0A0C2WWC2"/>
<sequence>MGKVVDAPETSTQKNVKSHGPSNVPPIAGLQRTTAQNVETRIVEAIEQMQIAVSDSYDNVSVFSMYWKSDDTGGAEDSSLFIQTLSKLPNVQTCLRSLSDEERLIPLEAEIGRAASEAGSRKLFILHYAGHAIAGSTSNNLIITPKIGQELGKGPEINMSHIKDGLNDTVSKSLGLDVLLVMDSCCAAIAGRGGKVKGARVELMAATARKGISNSGKDGRTFTQHWCEAFTKLLEIGKPFTCDDIIKDITPRDSELEQFPSMFVLREGWDLPITFCLHPGPIESTLPAAVTSQTVIMAFHVEENPDSRPLKQLIEYLNKAPVPITVLAVLPTSSTLLLLRVPVFLQELLVLPQVAFILTDS</sequence>